<organism evidence="1">
    <name type="scientific">marine sediment metagenome</name>
    <dbReference type="NCBI Taxonomy" id="412755"/>
    <lineage>
        <taxon>unclassified sequences</taxon>
        <taxon>metagenomes</taxon>
        <taxon>ecological metagenomes</taxon>
    </lineage>
</organism>
<comment type="caution">
    <text evidence="1">The sequence shown here is derived from an EMBL/GenBank/DDBJ whole genome shotgun (WGS) entry which is preliminary data.</text>
</comment>
<gene>
    <name evidence="1" type="ORF">LCGC14_1609790</name>
</gene>
<dbReference type="AlphaFoldDB" id="A0A0F9KPH5"/>
<sequence length="59" mass="7050">METIPYKIRLLKHYATDEPCIITRDRHLARLVSKGQNTPIIIQDGSYYLYIPYKKRINQ</sequence>
<proteinExistence type="predicted"/>
<evidence type="ECO:0000313" key="1">
    <source>
        <dbReference type="EMBL" id="KKM23973.1"/>
    </source>
</evidence>
<dbReference type="EMBL" id="LAZR01013017">
    <property type="protein sequence ID" value="KKM23973.1"/>
    <property type="molecule type" value="Genomic_DNA"/>
</dbReference>
<name>A0A0F9KPH5_9ZZZZ</name>
<reference evidence="1" key="1">
    <citation type="journal article" date="2015" name="Nature">
        <title>Complex archaea that bridge the gap between prokaryotes and eukaryotes.</title>
        <authorList>
            <person name="Spang A."/>
            <person name="Saw J.H."/>
            <person name="Jorgensen S.L."/>
            <person name="Zaremba-Niedzwiedzka K."/>
            <person name="Martijn J."/>
            <person name="Lind A.E."/>
            <person name="van Eijk R."/>
            <person name="Schleper C."/>
            <person name="Guy L."/>
            <person name="Ettema T.J."/>
        </authorList>
    </citation>
    <scope>NUCLEOTIDE SEQUENCE</scope>
</reference>
<accession>A0A0F9KPH5</accession>
<protein>
    <submittedName>
        <fullName evidence="1">Uncharacterized protein</fullName>
    </submittedName>
</protein>